<keyword evidence="3" id="KW-1185">Reference proteome</keyword>
<dbReference type="AlphaFoldDB" id="M0DEF9"/>
<dbReference type="PATRIC" id="fig|1227485.3.peg.2913"/>
<dbReference type="InterPro" id="IPR058341">
    <property type="entry name" value="DUF8028"/>
</dbReference>
<comment type="caution">
    <text evidence="2">The sequence shown here is derived from an EMBL/GenBank/DDBJ whole genome shotgun (WGS) entry which is preliminary data.</text>
</comment>
<name>M0DEF9_9EURY</name>
<dbReference type="Pfam" id="PF26071">
    <property type="entry name" value="DUF8028"/>
    <property type="match status" value="1"/>
</dbReference>
<proteinExistence type="predicted"/>
<dbReference type="Proteomes" id="UP000011523">
    <property type="component" value="Unassembled WGS sequence"/>
</dbReference>
<feature type="transmembrane region" description="Helical" evidence="1">
    <location>
        <begin position="47"/>
        <end position="64"/>
    </location>
</feature>
<keyword evidence="1" id="KW-0812">Transmembrane</keyword>
<accession>M0DEF9</accession>
<reference evidence="2 3" key="1">
    <citation type="journal article" date="2014" name="PLoS Genet.">
        <title>Phylogenetically driven sequencing of extremely halophilic archaea reveals strategies for static and dynamic osmo-response.</title>
        <authorList>
            <person name="Becker E.A."/>
            <person name="Seitzer P.M."/>
            <person name="Tritt A."/>
            <person name="Larsen D."/>
            <person name="Krusor M."/>
            <person name="Yao A.I."/>
            <person name="Wu D."/>
            <person name="Madern D."/>
            <person name="Eisen J.A."/>
            <person name="Darling A.E."/>
            <person name="Facciotti M.T."/>
        </authorList>
    </citation>
    <scope>NUCLEOTIDE SEQUENCE [LARGE SCALE GENOMIC DNA]</scope>
    <source>
        <strain evidence="2 3">DSM 14210</strain>
    </source>
</reference>
<keyword evidence="1" id="KW-0472">Membrane</keyword>
<evidence type="ECO:0000256" key="1">
    <source>
        <dbReference type="SAM" id="Phobius"/>
    </source>
</evidence>
<protein>
    <submittedName>
        <fullName evidence="2">Uncharacterized protein</fullName>
    </submittedName>
</protein>
<feature type="transmembrane region" description="Helical" evidence="1">
    <location>
        <begin position="70"/>
        <end position="89"/>
    </location>
</feature>
<organism evidence="2 3">
    <name type="scientific">Halorubrum tebenquichense DSM 14210</name>
    <dbReference type="NCBI Taxonomy" id="1227485"/>
    <lineage>
        <taxon>Archaea</taxon>
        <taxon>Methanobacteriati</taxon>
        <taxon>Methanobacteriota</taxon>
        <taxon>Stenosarchaea group</taxon>
        <taxon>Halobacteria</taxon>
        <taxon>Halobacteriales</taxon>
        <taxon>Haloferacaceae</taxon>
        <taxon>Halorubrum</taxon>
    </lineage>
</organism>
<sequence length="97" mass="10113">MEANASTETADDAHRPRCLRDDRPVRSCTAAAGSAVSRGAEATVRRAAFWTAIAFPAAYVVGAAEPVSSILPAGWLPVAIAANLLLLWVGHGAHHPE</sequence>
<dbReference type="EMBL" id="AOJD01000077">
    <property type="protein sequence ID" value="ELZ33193.1"/>
    <property type="molecule type" value="Genomic_DNA"/>
</dbReference>
<evidence type="ECO:0000313" key="2">
    <source>
        <dbReference type="EMBL" id="ELZ33193.1"/>
    </source>
</evidence>
<gene>
    <name evidence="2" type="ORF">C472_14812</name>
</gene>
<keyword evidence="1" id="KW-1133">Transmembrane helix</keyword>
<evidence type="ECO:0000313" key="3">
    <source>
        <dbReference type="Proteomes" id="UP000011523"/>
    </source>
</evidence>